<keyword evidence="2" id="KW-0963">Cytoplasm</keyword>
<keyword evidence="5" id="KW-0805">Transcription regulation</keyword>
<dbReference type="CDD" id="cd17536">
    <property type="entry name" value="REC_YesN-like"/>
    <property type="match status" value="1"/>
</dbReference>
<dbReference type="HOGENOM" id="CLU_000445_5_0_9"/>
<dbReference type="GO" id="GO:0003700">
    <property type="term" value="F:DNA-binding transcription factor activity"/>
    <property type="evidence" value="ECO:0007669"/>
    <property type="project" value="InterPro"/>
</dbReference>
<dbReference type="PROSITE" id="PS00041">
    <property type="entry name" value="HTH_ARAC_FAMILY_1"/>
    <property type="match status" value="1"/>
</dbReference>
<comment type="caution">
    <text evidence="12">The sequence shown here is derived from an EMBL/GenBank/DDBJ whole genome shotgun (WGS) entry which is preliminary data.</text>
</comment>
<keyword evidence="4" id="KW-0902">Two-component regulatory system</keyword>
<evidence type="ECO:0000256" key="5">
    <source>
        <dbReference type="ARBA" id="ARBA00023015"/>
    </source>
</evidence>
<evidence type="ECO:0000313" key="13">
    <source>
        <dbReference type="Proteomes" id="UP000004090"/>
    </source>
</evidence>
<dbReference type="InterPro" id="IPR009057">
    <property type="entry name" value="Homeodomain-like_sf"/>
</dbReference>
<comment type="subcellular location">
    <subcellularLocation>
        <location evidence="1">Cytoplasm</location>
    </subcellularLocation>
</comment>
<accession>A8R814</accession>
<evidence type="ECO:0000256" key="2">
    <source>
        <dbReference type="ARBA" id="ARBA00022490"/>
    </source>
</evidence>
<dbReference type="STRING" id="428127.EUBDOL_00147"/>
<feature type="domain" description="Response regulatory" evidence="11">
    <location>
        <begin position="10"/>
        <end position="127"/>
    </location>
</feature>
<dbReference type="SMART" id="SM00342">
    <property type="entry name" value="HTH_ARAC"/>
    <property type="match status" value="1"/>
</dbReference>
<dbReference type="PRINTS" id="PR00032">
    <property type="entry name" value="HTHARAC"/>
</dbReference>
<dbReference type="eggNOG" id="COG2207">
    <property type="taxonomic scope" value="Bacteria"/>
</dbReference>
<name>A8R814_9FIRM</name>
<dbReference type="InterPro" id="IPR018060">
    <property type="entry name" value="HTH_AraC"/>
</dbReference>
<dbReference type="eggNOG" id="COG4753">
    <property type="taxonomic scope" value="Bacteria"/>
</dbReference>
<dbReference type="Proteomes" id="UP000004090">
    <property type="component" value="Unassembled WGS sequence"/>
</dbReference>
<evidence type="ECO:0000259" key="10">
    <source>
        <dbReference type="PROSITE" id="PS01124"/>
    </source>
</evidence>
<dbReference type="Gene3D" id="1.10.10.60">
    <property type="entry name" value="Homeodomain-like"/>
    <property type="match status" value="2"/>
</dbReference>
<sequence>MNYREDTMYKVLIVEDEKIERDHLVSVIEALTLPFEKILTATNGKEGLSVFEKEQPHIVIADINMPMMDGLQMIEAIKKQREATVCFILSSYDYFSYAQKALRIGVKDFILKPSDRETICALLTKALEEMRLRANRYEQEIKLIQKMHDFNEEIIKNCFYSIMTLQDKHKIQENLKLLGIEAISGVCIVFTHIDKKQLWEICDIVNDYGYFGICDMVDTQGVLFVFASYILGTKEINSLMETIASLYTEVHIFSGMIVKEDERLMDSYNQAKAKALQIGKTADTLYDEKRIEMIAKDFLAALEAEDKAMLISQLYPFASMIKADGFYDDMVRLLHTLAREVENKYNLYFDWKLFSKDIDCRIQDFASLEAFAMEIYDMLQKSIHSASYTQNVSSYKKALTYIEENYHKPITLVTVAEHLSITPFYLSRLINKHGKESFTEIVNFQRIKKAKQLIEEGYSFKEITYQVGFTSQSYFTKIFKKLVQMSPGEYKSRFEQDS</sequence>
<evidence type="ECO:0000256" key="6">
    <source>
        <dbReference type="ARBA" id="ARBA00023125"/>
    </source>
</evidence>
<dbReference type="InterPro" id="IPR051552">
    <property type="entry name" value="HptR"/>
</dbReference>
<dbReference type="SUPFAM" id="SSF52172">
    <property type="entry name" value="CheY-like"/>
    <property type="match status" value="1"/>
</dbReference>
<proteinExistence type="predicted"/>
<reference evidence="12 13" key="2">
    <citation type="submission" date="2007-09" db="EMBL/GenBank/DDBJ databases">
        <authorList>
            <person name="Fulton L."/>
            <person name="Clifton S."/>
            <person name="Fulton B."/>
            <person name="Xu J."/>
            <person name="Minx P."/>
            <person name="Pepin K.H."/>
            <person name="Johnson M."/>
            <person name="Thiruvilangam P."/>
            <person name="Bhonagiri V."/>
            <person name="Nash W.E."/>
            <person name="Mardis E.R."/>
            <person name="Wilson R.K."/>
        </authorList>
    </citation>
    <scope>NUCLEOTIDE SEQUENCE [LARGE SCALE GENOMIC DNA]</scope>
    <source>
        <strain evidence="12 13">DSM 3991</strain>
    </source>
</reference>
<feature type="modified residue" description="4-aspartylphosphate" evidence="8">
    <location>
        <position position="62"/>
    </location>
</feature>
<keyword evidence="7" id="KW-0804">Transcription</keyword>
<organism evidence="12 13">
    <name type="scientific">Amedibacillus dolichus DSM 3991</name>
    <dbReference type="NCBI Taxonomy" id="428127"/>
    <lineage>
        <taxon>Bacteria</taxon>
        <taxon>Bacillati</taxon>
        <taxon>Bacillota</taxon>
        <taxon>Erysipelotrichia</taxon>
        <taxon>Erysipelotrichales</taxon>
        <taxon>Erysipelotrichaceae</taxon>
        <taxon>Amedibacillus</taxon>
    </lineage>
</organism>
<dbReference type="Pfam" id="PF12833">
    <property type="entry name" value="HTH_18"/>
    <property type="match status" value="1"/>
</dbReference>
<reference evidence="12 13" key="1">
    <citation type="submission" date="2007-09" db="EMBL/GenBank/DDBJ databases">
        <title>Draft genome sequence of Eubacterium dolichum (DSM 3991).</title>
        <authorList>
            <person name="Sudarsanam P."/>
            <person name="Ley R."/>
            <person name="Guruge J."/>
            <person name="Turnbaugh P.J."/>
            <person name="Mahowald M."/>
            <person name="Liep D."/>
            <person name="Gordon J."/>
        </authorList>
    </citation>
    <scope>NUCLEOTIDE SEQUENCE [LARGE SCALE GENOMIC DNA]</scope>
    <source>
        <strain evidence="12 13">DSM 3991</strain>
    </source>
</reference>
<dbReference type="SMART" id="SM00448">
    <property type="entry name" value="REC"/>
    <property type="match status" value="1"/>
</dbReference>
<evidence type="ECO:0000259" key="11">
    <source>
        <dbReference type="PROSITE" id="PS50110"/>
    </source>
</evidence>
<evidence type="ECO:0000256" key="4">
    <source>
        <dbReference type="ARBA" id="ARBA00023012"/>
    </source>
</evidence>
<dbReference type="EMBL" id="ABAW02000010">
    <property type="protein sequence ID" value="EDP12238.1"/>
    <property type="molecule type" value="Genomic_DNA"/>
</dbReference>
<feature type="domain" description="HTH araC/xylS-type" evidence="10">
    <location>
        <begin position="396"/>
        <end position="493"/>
    </location>
</feature>
<dbReference type="GO" id="GO:0005737">
    <property type="term" value="C:cytoplasm"/>
    <property type="evidence" value="ECO:0007669"/>
    <property type="project" value="UniProtKB-SubCell"/>
</dbReference>
<evidence type="ECO:0000256" key="1">
    <source>
        <dbReference type="ARBA" id="ARBA00004496"/>
    </source>
</evidence>
<evidence type="ECO:0008006" key="14">
    <source>
        <dbReference type="Google" id="ProtNLM"/>
    </source>
</evidence>
<dbReference type="AlphaFoldDB" id="A8R814"/>
<dbReference type="InterPro" id="IPR011006">
    <property type="entry name" value="CheY-like_superfamily"/>
</dbReference>
<dbReference type="Pfam" id="PF00072">
    <property type="entry name" value="Response_reg"/>
    <property type="match status" value="1"/>
</dbReference>
<evidence type="ECO:0000313" key="12">
    <source>
        <dbReference type="EMBL" id="EDP12238.1"/>
    </source>
</evidence>
<dbReference type="SUPFAM" id="SSF46689">
    <property type="entry name" value="Homeodomain-like"/>
    <property type="match status" value="1"/>
</dbReference>
<protein>
    <recommendedName>
        <fullName evidence="14">Stage 0 sporulation protein A homolog</fullName>
    </recommendedName>
</protein>
<keyword evidence="9" id="KW-0175">Coiled coil</keyword>
<feature type="coiled-coil region" evidence="9">
    <location>
        <begin position="120"/>
        <end position="147"/>
    </location>
</feature>
<dbReference type="InterPro" id="IPR018062">
    <property type="entry name" value="HTH_AraC-typ_CS"/>
</dbReference>
<keyword evidence="3 8" id="KW-0597">Phosphoprotein</keyword>
<gene>
    <name evidence="12" type="ORF">EUBDOL_00147</name>
</gene>
<dbReference type="InterPro" id="IPR001789">
    <property type="entry name" value="Sig_transdc_resp-reg_receiver"/>
</dbReference>
<dbReference type="PROSITE" id="PS01124">
    <property type="entry name" value="HTH_ARAC_FAMILY_2"/>
    <property type="match status" value="1"/>
</dbReference>
<evidence type="ECO:0000256" key="7">
    <source>
        <dbReference type="ARBA" id="ARBA00023163"/>
    </source>
</evidence>
<evidence type="ECO:0000256" key="9">
    <source>
        <dbReference type="SAM" id="Coils"/>
    </source>
</evidence>
<dbReference type="Gene3D" id="3.40.50.2300">
    <property type="match status" value="1"/>
</dbReference>
<dbReference type="PANTHER" id="PTHR42713">
    <property type="entry name" value="HISTIDINE KINASE-RELATED"/>
    <property type="match status" value="1"/>
</dbReference>
<dbReference type="GO" id="GO:0000160">
    <property type="term" value="P:phosphorelay signal transduction system"/>
    <property type="evidence" value="ECO:0007669"/>
    <property type="project" value="UniProtKB-KW"/>
</dbReference>
<dbReference type="InterPro" id="IPR020449">
    <property type="entry name" value="Tscrpt_reg_AraC-type_HTH"/>
</dbReference>
<evidence type="ECO:0000256" key="8">
    <source>
        <dbReference type="PROSITE-ProRule" id="PRU00169"/>
    </source>
</evidence>
<evidence type="ECO:0000256" key="3">
    <source>
        <dbReference type="ARBA" id="ARBA00022553"/>
    </source>
</evidence>
<dbReference type="PANTHER" id="PTHR42713:SF3">
    <property type="entry name" value="TRANSCRIPTIONAL REGULATORY PROTEIN HPTR"/>
    <property type="match status" value="1"/>
</dbReference>
<dbReference type="PROSITE" id="PS50110">
    <property type="entry name" value="RESPONSE_REGULATORY"/>
    <property type="match status" value="1"/>
</dbReference>
<keyword evidence="6" id="KW-0238">DNA-binding</keyword>
<dbReference type="GO" id="GO:0043565">
    <property type="term" value="F:sequence-specific DNA binding"/>
    <property type="evidence" value="ECO:0007669"/>
    <property type="project" value="InterPro"/>
</dbReference>